<dbReference type="Pfam" id="PF07833">
    <property type="entry name" value="Cu_amine_oxidN1"/>
    <property type="match status" value="1"/>
</dbReference>
<comment type="caution">
    <text evidence="2">The sequence shown here is derived from an EMBL/GenBank/DDBJ whole genome shotgun (WGS) entry which is preliminary data.</text>
</comment>
<dbReference type="SUPFAM" id="SSF55383">
    <property type="entry name" value="Copper amine oxidase, domain N"/>
    <property type="match status" value="1"/>
</dbReference>
<sequence length="382" mass="42686">MNSIKKFVRSTTLATVLVGGALSSNLLIGGGNEAFAEEKGISVTIDQTLQQFEQSPLMINGSVVVPLRGIFTALGAEVKWDSETKTVYAEKDEDDIRLVIGEQTAQVNGVSVQLSQPGEIIEGATYVPLRFVSEALGSEVNWDGSAKRVEIVSSNMSPSNVFSVNTIVKAKTYDDFDKIQYKDYNFIDMMTDGVSVQYEMGDLSKGYKFLVEGLVPNEKWTVADKELFDQYGPYALSLVDDPSTASESELKQAKIEADKIIAQKDKYDIPGDPWGIVYEKLYSTDANISTEGKTFEEVGLELFGDQYYPTMYQHEDFPKAGESYEEAMNKLASVKGYSSVEELLENDAYFRLIEESKNLPYDENWLVEEVGWYVKEFGEFIE</sequence>
<dbReference type="RefSeq" id="WP_305992339.1">
    <property type="nucleotide sequence ID" value="NZ_JAVAMP010000005.1"/>
</dbReference>
<dbReference type="Gene3D" id="3.30.457.10">
    <property type="entry name" value="Copper amine oxidase-like, N-terminal domain"/>
    <property type="match status" value="1"/>
</dbReference>
<gene>
    <name evidence="2" type="ORF">Q5Y73_12995</name>
</gene>
<keyword evidence="3" id="KW-1185">Reference proteome</keyword>
<reference evidence="2 3" key="1">
    <citation type="submission" date="2023-08" db="EMBL/GenBank/DDBJ databases">
        <authorList>
            <person name="Park J.-S."/>
        </authorList>
    </citation>
    <scope>NUCLEOTIDE SEQUENCE [LARGE SCALE GENOMIC DNA]</scope>
    <source>
        <strain evidence="2 3">2205SS18-9</strain>
    </source>
</reference>
<proteinExistence type="predicted"/>
<evidence type="ECO:0000259" key="1">
    <source>
        <dbReference type="Pfam" id="PF07833"/>
    </source>
</evidence>
<dbReference type="InterPro" id="IPR036582">
    <property type="entry name" value="Mao_N_sf"/>
</dbReference>
<name>A0ABT9J0D6_9BACL</name>
<dbReference type="InterPro" id="IPR012854">
    <property type="entry name" value="Cu_amine_oxidase-like_N"/>
</dbReference>
<protein>
    <submittedName>
        <fullName evidence="2">Copper amine oxidase N-terminal domain-containing protein</fullName>
    </submittedName>
</protein>
<evidence type="ECO:0000313" key="3">
    <source>
        <dbReference type="Proteomes" id="UP001231941"/>
    </source>
</evidence>
<evidence type="ECO:0000313" key="2">
    <source>
        <dbReference type="EMBL" id="MDP5275030.1"/>
    </source>
</evidence>
<accession>A0ABT9J0D6</accession>
<feature type="domain" description="Copper amine oxidase-like N-terminal" evidence="1">
    <location>
        <begin position="45"/>
        <end position="151"/>
    </location>
</feature>
<dbReference type="Proteomes" id="UP001231941">
    <property type="component" value="Unassembled WGS sequence"/>
</dbReference>
<dbReference type="EMBL" id="JAVAMP010000005">
    <property type="protein sequence ID" value="MDP5275030.1"/>
    <property type="molecule type" value="Genomic_DNA"/>
</dbReference>
<organism evidence="2 3">
    <name type="scientific">Chengkuizengella axinellae</name>
    <dbReference type="NCBI Taxonomy" id="3064388"/>
    <lineage>
        <taxon>Bacteria</taxon>
        <taxon>Bacillati</taxon>
        <taxon>Bacillota</taxon>
        <taxon>Bacilli</taxon>
        <taxon>Bacillales</taxon>
        <taxon>Paenibacillaceae</taxon>
        <taxon>Chengkuizengella</taxon>
    </lineage>
</organism>